<dbReference type="Proteomes" id="UP000663833">
    <property type="component" value="Unassembled WGS sequence"/>
</dbReference>
<evidence type="ECO:0000313" key="2">
    <source>
        <dbReference type="EMBL" id="CAF3259976.1"/>
    </source>
</evidence>
<reference evidence="3" key="1">
    <citation type="submission" date="2021-02" db="EMBL/GenBank/DDBJ databases">
        <authorList>
            <person name="Nowell W R."/>
        </authorList>
    </citation>
    <scope>NUCLEOTIDE SEQUENCE</scope>
</reference>
<gene>
    <name evidence="3" type="ORF">HFQ381_LOCUS3131</name>
    <name evidence="2" type="ORF">LUA448_LOCUS5334</name>
</gene>
<dbReference type="EMBL" id="CAJNYD010000449">
    <property type="protein sequence ID" value="CAF3259976.1"/>
    <property type="molecule type" value="Genomic_DNA"/>
</dbReference>
<dbReference type="AlphaFoldDB" id="A0A819WXK2"/>
<name>A0A819WXK2_9BILA</name>
<organism evidence="3 4">
    <name type="scientific">Rotaria socialis</name>
    <dbReference type="NCBI Taxonomy" id="392032"/>
    <lineage>
        <taxon>Eukaryota</taxon>
        <taxon>Metazoa</taxon>
        <taxon>Spiralia</taxon>
        <taxon>Gnathifera</taxon>
        <taxon>Rotifera</taxon>
        <taxon>Eurotatoria</taxon>
        <taxon>Bdelloidea</taxon>
        <taxon>Philodinida</taxon>
        <taxon>Philodinidae</taxon>
        <taxon>Rotaria</taxon>
    </lineage>
</organism>
<feature type="compositionally biased region" description="Polar residues" evidence="1">
    <location>
        <begin position="9"/>
        <end position="22"/>
    </location>
</feature>
<dbReference type="EMBL" id="CAJOBO010000110">
    <property type="protein sequence ID" value="CAF4131938.1"/>
    <property type="molecule type" value="Genomic_DNA"/>
</dbReference>
<dbReference type="Proteomes" id="UP000663851">
    <property type="component" value="Unassembled WGS sequence"/>
</dbReference>
<accession>A0A819WXK2</accession>
<protein>
    <submittedName>
        <fullName evidence="3">Uncharacterized protein</fullName>
    </submittedName>
</protein>
<evidence type="ECO:0000256" key="1">
    <source>
        <dbReference type="SAM" id="MobiDB-lite"/>
    </source>
</evidence>
<evidence type="ECO:0000313" key="3">
    <source>
        <dbReference type="EMBL" id="CAF4131938.1"/>
    </source>
</evidence>
<comment type="caution">
    <text evidence="3">The sequence shown here is derived from an EMBL/GenBank/DDBJ whole genome shotgun (WGS) entry which is preliminary data.</text>
</comment>
<proteinExistence type="predicted"/>
<feature type="region of interest" description="Disordered" evidence="1">
    <location>
        <begin position="1"/>
        <end position="44"/>
    </location>
</feature>
<sequence length="672" mass="78235">MQRPPLPTPNRNRVRPQQTPISHQRGLVRFSTPKASPRRSPATQILQSNNGTLWESYGLDENSLTIRFLYSNLLLLGIECSSIFCRYRTGQQQQQISIDELSNSTELIRLVTHFLLLTYLSDSQQTQYLRDTTHCFPPMAIDKQQEFNRIVKQHFKLLSENYQQYPWPQLIPVPSCSPRYFICLFYLSQLCLIRRLEPIDIQERFLINENFQNVDLTKERLKRQIRMIKADTQRHYMMFFSKIANEKRERIEYEKTKNELDERIYKLINYLEKIREKTEIIDGSFDQSQIIDENQFEIFSNLVQDLHKRINSDIYNKLEWFTKHSLSTSLPSMGVDIGLLPNICQQVHDIVNKQENVSNRISRLYPRISETSSAASTTVTLNDLVQAANISLEKRLASHSISDENFAKLKLTLEQMNTTIERTEQVHKTLDHLEHLPKHINRYDNDQQTQKTPFDHIVTKFYASLDCGQQAREIFRDQMSKQMPNSFVTCCNTIATISGDDSNSDFMNDDTTIIRCHISPPLSVVPETILPTTDEGMLKGLECLLLSEQMSTPITTTTTTTTTTINDESFLTLEQECNLDSEVFIDRSRRKTTLETNVAAVIMDDEMEEDYSQKENIVPKKQQQQQQQINEIQIDKLDNDIHFIQPIMSVPIGQQQPVMPKLLEQIDTIDPY</sequence>
<evidence type="ECO:0000313" key="4">
    <source>
        <dbReference type="Proteomes" id="UP000663851"/>
    </source>
</evidence>